<keyword evidence="2" id="KW-1185">Reference proteome</keyword>
<dbReference type="RefSeq" id="WP_006216134.1">
    <property type="nucleotide sequence ID" value="NZ_CADIJS010000001.1"/>
</dbReference>
<sequence>MALFTDEFLEALGAWQNGWGEDQARKDILALALTTEAASLPLRYRTVSEPCFRKRFIHKGEMVEILLDNSRDEGLASWTTDLRFAERMKGLVRTNAVAAAIFQHCPTDANVIVNLTALWADPAFTNSVQAYSDRGGRFATALLNFRDSQSEVVLQVPLRGSEIVALSGASSPFDDLCDRAAIPEHDRDRVFKHLLETGSYPGDPQYIGAEASQRVISRSIQKVYETVQSALETSRGISSDDGSQQPPAA</sequence>
<accession>A0ABM8KTU0</accession>
<evidence type="ECO:0000313" key="2">
    <source>
        <dbReference type="Proteomes" id="UP000494116"/>
    </source>
</evidence>
<name>A0ABM8KTU0_9BURK</name>
<comment type="caution">
    <text evidence="1">The sequence shown here is derived from an EMBL/GenBank/DDBJ whole genome shotgun (WGS) entry which is preliminary data.</text>
</comment>
<dbReference type="Proteomes" id="UP000494116">
    <property type="component" value="Unassembled WGS sequence"/>
</dbReference>
<reference evidence="1 2" key="1">
    <citation type="submission" date="2020-04" db="EMBL/GenBank/DDBJ databases">
        <authorList>
            <person name="De Canck E."/>
        </authorList>
    </citation>
    <scope>NUCLEOTIDE SEQUENCE [LARGE SCALE GENOMIC DNA]</scope>
    <source>
        <strain evidence="1 2">LMG 1873</strain>
    </source>
</reference>
<organism evidence="1 2">
    <name type="scientific">Achromobacter piechaudii</name>
    <dbReference type="NCBI Taxonomy" id="72556"/>
    <lineage>
        <taxon>Bacteria</taxon>
        <taxon>Pseudomonadati</taxon>
        <taxon>Pseudomonadota</taxon>
        <taxon>Betaproteobacteria</taxon>
        <taxon>Burkholderiales</taxon>
        <taxon>Alcaligenaceae</taxon>
        <taxon>Achromobacter</taxon>
    </lineage>
</organism>
<proteinExistence type="predicted"/>
<dbReference type="EMBL" id="CADIJS010000001">
    <property type="protein sequence ID" value="CAB3671584.1"/>
    <property type="molecule type" value="Genomic_DNA"/>
</dbReference>
<protein>
    <submittedName>
        <fullName evidence="1">Uncharacterized protein</fullName>
    </submittedName>
</protein>
<evidence type="ECO:0000313" key="1">
    <source>
        <dbReference type="EMBL" id="CAB3671584.1"/>
    </source>
</evidence>
<gene>
    <name evidence="1" type="ORF">LMG1873_01146</name>
</gene>